<sequence length="285" mass="30209">MFSLATGGDCLRRPALPTGLIAMVASSLLAAGVAQAQEQGGGSSGSDLAQQLANPVSDLISVPFQNNYDCCFGSEDGGRYTLNIQPVMPFSVGEKWNLITRTIVPIISQERTTPTQGSTSGFGDIVQSFFLSPKAAANGMVWGVGPVILYPTGKSSLGTEKWGAGPTAVVLKQMKGGITAGVLANHIWSFAGDNSRSDVSSTFIQPFLTKTLPDSTTFALNTESTYDWKSKKWTVPVNLAVSHIFRLGSQPVQMGPGARYYVSSPTGGPEWGVRFNVVLLFPKGH</sequence>
<dbReference type="AlphaFoldDB" id="A0A239E3V4"/>
<dbReference type="EMBL" id="FZOS01000005">
    <property type="protein sequence ID" value="SNS39356.1"/>
    <property type="molecule type" value="Genomic_DNA"/>
</dbReference>
<name>A0A239E3V4_9SPHN</name>
<keyword evidence="1" id="KW-0732">Signal</keyword>
<dbReference type="RefSeq" id="WP_218821398.1">
    <property type="nucleotide sequence ID" value="NZ_FZOS01000005.1"/>
</dbReference>
<reference evidence="3" key="1">
    <citation type="submission" date="2017-06" db="EMBL/GenBank/DDBJ databases">
        <authorList>
            <person name="Varghese N."/>
            <person name="Submissions S."/>
        </authorList>
    </citation>
    <scope>NUCLEOTIDE SEQUENCE [LARGE SCALE GENOMIC DNA]</scope>
    <source>
        <strain evidence="3">LNB2</strain>
    </source>
</reference>
<feature type="signal peptide" evidence="1">
    <location>
        <begin position="1"/>
        <end position="36"/>
    </location>
</feature>
<accession>A0A239E3V4</accession>
<organism evidence="2 3">
    <name type="scientific">Edaphosphingomonas laterariae</name>
    <dbReference type="NCBI Taxonomy" id="861865"/>
    <lineage>
        <taxon>Bacteria</taxon>
        <taxon>Pseudomonadati</taxon>
        <taxon>Pseudomonadota</taxon>
        <taxon>Alphaproteobacteria</taxon>
        <taxon>Sphingomonadales</taxon>
        <taxon>Rhizorhabdaceae</taxon>
        <taxon>Edaphosphingomonas</taxon>
    </lineage>
</organism>
<feature type="chain" id="PRO_5012241058" evidence="1">
    <location>
        <begin position="37"/>
        <end position="285"/>
    </location>
</feature>
<evidence type="ECO:0000313" key="3">
    <source>
        <dbReference type="Proteomes" id="UP000198281"/>
    </source>
</evidence>
<keyword evidence="3" id="KW-1185">Reference proteome</keyword>
<evidence type="ECO:0000256" key="1">
    <source>
        <dbReference type="SAM" id="SignalP"/>
    </source>
</evidence>
<protein>
    <submittedName>
        <fullName evidence="2">Putative MetA-pathway of phenol degradation</fullName>
    </submittedName>
</protein>
<gene>
    <name evidence="2" type="ORF">SAMN06295912_105197</name>
</gene>
<proteinExistence type="predicted"/>
<dbReference type="Proteomes" id="UP000198281">
    <property type="component" value="Unassembled WGS sequence"/>
</dbReference>
<evidence type="ECO:0000313" key="2">
    <source>
        <dbReference type="EMBL" id="SNS39356.1"/>
    </source>
</evidence>